<feature type="transmembrane region" description="Helical" evidence="6">
    <location>
        <begin position="181"/>
        <end position="200"/>
    </location>
</feature>
<keyword evidence="5 6" id="KW-0472">Membrane</keyword>
<dbReference type="InterPro" id="IPR001734">
    <property type="entry name" value="Na/solute_symporter"/>
</dbReference>
<comment type="subcellular location">
    <subcellularLocation>
        <location evidence="1">Membrane</location>
        <topology evidence="1">Multi-pass membrane protein</topology>
    </subcellularLocation>
</comment>
<feature type="transmembrane region" description="Helical" evidence="6">
    <location>
        <begin position="77"/>
        <end position="100"/>
    </location>
</feature>
<evidence type="ECO:0000256" key="5">
    <source>
        <dbReference type="ARBA" id="ARBA00023136"/>
    </source>
</evidence>
<feature type="transmembrane region" description="Helical" evidence="6">
    <location>
        <begin position="257"/>
        <end position="282"/>
    </location>
</feature>
<dbReference type="InterPro" id="IPR038377">
    <property type="entry name" value="Na/Glc_symporter_sf"/>
</dbReference>
<evidence type="ECO:0000256" key="2">
    <source>
        <dbReference type="ARBA" id="ARBA00006434"/>
    </source>
</evidence>
<dbReference type="Proteomes" id="UP001303046">
    <property type="component" value="Unassembled WGS sequence"/>
</dbReference>
<feature type="transmembrane region" description="Helical" evidence="6">
    <location>
        <begin position="6"/>
        <end position="28"/>
    </location>
</feature>
<feature type="transmembrane region" description="Helical" evidence="6">
    <location>
        <begin position="145"/>
        <end position="169"/>
    </location>
</feature>
<evidence type="ECO:0000256" key="4">
    <source>
        <dbReference type="ARBA" id="ARBA00022989"/>
    </source>
</evidence>
<name>A0ABR1C3D5_NECAM</name>
<feature type="transmembrane region" description="Helical" evidence="6">
    <location>
        <begin position="353"/>
        <end position="376"/>
    </location>
</feature>
<dbReference type="EMBL" id="JAVFWL010000002">
    <property type="protein sequence ID" value="KAK6732245.1"/>
    <property type="molecule type" value="Genomic_DNA"/>
</dbReference>
<accession>A0ABR1C3D5</accession>
<evidence type="ECO:0000313" key="8">
    <source>
        <dbReference type="Proteomes" id="UP001303046"/>
    </source>
</evidence>
<keyword evidence="3 6" id="KW-0812">Transmembrane</keyword>
<reference evidence="7 8" key="1">
    <citation type="submission" date="2023-08" db="EMBL/GenBank/DDBJ databases">
        <title>A Necator americanus chromosomal reference genome.</title>
        <authorList>
            <person name="Ilik V."/>
            <person name="Petrzelkova K.J."/>
            <person name="Pardy F."/>
            <person name="Fuh T."/>
            <person name="Niatou-Singa F.S."/>
            <person name="Gouil Q."/>
            <person name="Baker L."/>
            <person name="Ritchie M.E."/>
            <person name="Jex A.R."/>
            <person name="Gazzola D."/>
            <person name="Li H."/>
            <person name="Toshio Fujiwara R."/>
            <person name="Zhan B."/>
            <person name="Aroian R.V."/>
            <person name="Pafco B."/>
            <person name="Schwarz E.M."/>
        </authorList>
    </citation>
    <scope>NUCLEOTIDE SEQUENCE [LARGE SCALE GENOMIC DNA]</scope>
    <source>
        <strain evidence="7 8">Aroian</strain>
        <tissue evidence="7">Whole animal</tissue>
    </source>
</reference>
<feature type="transmembrane region" description="Helical" evidence="6">
    <location>
        <begin position="416"/>
        <end position="436"/>
    </location>
</feature>
<keyword evidence="8" id="KW-1185">Reference proteome</keyword>
<evidence type="ECO:0000256" key="3">
    <source>
        <dbReference type="ARBA" id="ARBA00022692"/>
    </source>
</evidence>
<feature type="transmembrane region" description="Helical" evidence="6">
    <location>
        <begin position="220"/>
        <end position="245"/>
    </location>
</feature>
<evidence type="ECO:0000256" key="1">
    <source>
        <dbReference type="ARBA" id="ARBA00004141"/>
    </source>
</evidence>
<proteinExistence type="inferred from homology"/>
<feature type="transmembrane region" description="Helical" evidence="6">
    <location>
        <begin position="49"/>
        <end position="71"/>
    </location>
</feature>
<feature type="transmembrane region" description="Helical" evidence="6">
    <location>
        <begin position="120"/>
        <end position="139"/>
    </location>
</feature>
<evidence type="ECO:0000313" key="7">
    <source>
        <dbReference type="EMBL" id="KAK6732245.1"/>
    </source>
</evidence>
<protein>
    <submittedName>
        <fullName evidence="7">Uncharacterized protein</fullName>
    </submittedName>
</protein>
<comment type="similarity">
    <text evidence="2">Belongs to the sodium:solute symporter (SSF) (TC 2.A.21) family.</text>
</comment>
<dbReference type="PROSITE" id="PS50283">
    <property type="entry name" value="NA_SOLUT_SYMP_3"/>
    <property type="match status" value="1"/>
</dbReference>
<feature type="transmembrane region" description="Helical" evidence="6">
    <location>
        <begin position="307"/>
        <end position="332"/>
    </location>
</feature>
<keyword evidence="4 6" id="KW-1133">Transmembrane helix</keyword>
<dbReference type="Gene3D" id="1.20.1730.10">
    <property type="entry name" value="Sodium/glucose cotransporter"/>
    <property type="match status" value="1"/>
</dbReference>
<evidence type="ECO:0000256" key="6">
    <source>
        <dbReference type="SAM" id="Phobius"/>
    </source>
</evidence>
<feature type="transmembrane region" description="Helical" evidence="6">
    <location>
        <begin position="477"/>
        <end position="498"/>
    </location>
</feature>
<organism evidence="7 8">
    <name type="scientific">Necator americanus</name>
    <name type="common">Human hookworm</name>
    <dbReference type="NCBI Taxonomy" id="51031"/>
    <lineage>
        <taxon>Eukaryota</taxon>
        <taxon>Metazoa</taxon>
        <taxon>Ecdysozoa</taxon>
        <taxon>Nematoda</taxon>
        <taxon>Chromadorea</taxon>
        <taxon>Rhabditida</taxon>
        <taxon>Rhabditina</taxon>
        <taxon>Rhabditomorpha</taxon>
        <taxon>Strongyloidea</taxon>
        <taxon>Ancylostomatidae</taxon>
        <taxon>Bunostominae</taxon>
        <taxon>Necator</taxon>
    </lineage>
</organism>
<feature type="transmembrane region" description="Helical" evidence="6">
    <location>
        <begin position="388"/>
        <end position="409"/>
    </location>
</feature>
<gene>
    <name evidence="7" type="primary">Necator_chrII.g4353</name>
    <name evidence="7" type="ORF">RB195_016561</name>
</gene>
<sequence length="551" mass="61325">MNVPPQLLHQLPLLAIFVVPVTSAYFGLTRINMKSAIHFQQGTRGSSAWRAALTMSTLTIPSFAFWCLLLRGPSALAYQLGFSLAIVVVFCSVASILHYVPSPSLFAYPQLRFQSSNLRFALSILQTVVTFLCILLVLLHSSSMLASVSLFSLYLCVALVAFFPLFAVVFSGYSSIMTLSLVLHTFCILFGIGVFLVFGIKDVTSFRTIVPYEFTMSDAVLSLFVGFIVSLYQLTSSPLLYQAYFPIPTLYKLRLTLVFHGVFQLFSSILVFLTISLFYAFLEKNCSLSFSYQTLFQFAKYTVPHPALAYAVIVSFLSVFTFCIQWLYMCITTHVWEEFVKVHLRDLGSMKQLCCLQSILLLICAISVSIVSAIRFFQIPYDILTPSLMLSILTICAGMCGIFMCGYFLPFCNSRGALTSLIITTISSLCLFYLYASHNTLPTLKSSCSAETVANSTVLVRSFNMEKMVLMASQMPLYSHPIVAFVMSVVICPIVSFFTGGQDQMSLDWNLLVVPGSLGRGSAYSKRPFVESESFRYAQHTAGPGLLKHQR</sequence>
<comment type="caution">
    <text evidence="7">The sequence shown here is derived from an EMBL/GenBank/DDBJ whole genome shotgun (WGS) entry which is preliminary data.</text>
</comment>